<dbReference type="Proteomes" id="UP000735302">
    <property type="component" value="Unassembled WGS sequence"/>
</dbReference>
<proteinExistence type="predicted"/>
<dbReference type="EMBL" id="BLXT01007577">
    <property type="protein sequence ID" value="GFO40102.1"/>
    <property type="molecule type" value="Genomic_DNA"/>
</dbReference>
<evidence type="ECO:0000313" key="3">
    <source>
        <dbReference type="Proteomes" id="UP000735302"/>
    </source>
</evidence>
<reference evidence="2 3" key="1">
    <citation type="journal article" date="2021" name="Elife">
        <title>Chloroplast acquisition without the gene transfer in kleptoplastic sea slugs, Plakobranchus ocellatus.</title>
        <authorList>
            <person name="Maeda T."/>
            <person name="Takahashi S."/>
            <person name="Yoshida T."/>
            <person name="Shimamura S."/>
            <person name="Takaki Y."/>
            <person name="Nagai Y."/>
            <person name="Toyoda A."/>
            <person name="Suzuki Y."/>
            <person name="Arimoto A."/>
            <person name="Ishii H."/>
            <person name="Satoh N."/>
            <person name="Nishiyama T."/>
            <person name="Hasebe M."/>
            <person name="Maruyama T."/>
            <person name="Minagawa J."/>
            <person name="Obokata J."/>
            <person name="Shigenobu S."/>
        </authorList>
    </citation>
    <scope>NUCLEOTIDE SEQUENCE [LARGE SCALE GENOMIC DNA]</scope>
</reference>
<name>A0AAV4D7P6_9GAST</name>
<keyword evidence="3" id="KW-1185">Reference proteome</keyword>
<organism evidence="2 3">
    <name type="scientific">Plakobranchus ocellatus</name>
    <dbReference type="NCBI Taxonomy" id="259542"/>
    <lineage>
        <taxon>Eukaryota</taxon>
        <taxon>Metazoa</taxon>
        <taxon>Spiralia</taxon>
        <taxon>Lophotrochozoa</taxon>
        <taxon>Mollusca</taxon>
        <taxon>Gastropoda</taxon>
        <taxon>Heterobranchia</taxon>
        <taxon>Euthyneura</taxon>
        <taxon>Panpulmonata</taxon>
        <taxon>Sacoglossa</taxon>
        <taxon>Placobranchoidea</taxon>
        <taxon>Plakobranchidae</taxon>
        <taxon>Plakobranchus</taxon>
    </lineage>
</organism>
<evidence type="ECO:0000313" key="2">
    <source>
        <dbReference type="EMBL" id="GFO40102.1"/>
    </source>
</evidence>
<protein>
    <submittedName>
        <fullName evidence="2">Uncharacterized protein</fullName>
    </submittedName>
</protein>
<comment type="caution">
    <text evidence="2">The sequence shown here is derived from an EMBL/GenBank/DDBJ whole genome shotgun (WGS) entry which is preliminary data.</text>
</comment>
<dbReference type="AlphaFoldDB" id="A0AAV4D7P6"/>
<evidence type="ECO:0000256" key="1">
    <source>
        <dbReference type="SAM" id="MobiDB-lite"/>
    </source>
</evidence>
<feature type="region of interest" description="Disordered" evidence="1">
    <location>
        <begin position="124"/>
        <end position="146"/>
    </location>
</feature>
<feature type="compositionally biased region" description="Basic and acidic residues" evidence="1">
    <location>
        <begin position="124"/>
        <end position="133"/>
    </location>
</feature>
<gene>
    <name evidence="2" type="ORF">PoB_006660700</name>
</gene>
<accession>A0AAV4D7P6</accession>
<sequence length="146" mass="15811">MRGTGFKGVVVLKGLVGESQLTVERHGGVDRDQLISLQQEDSAIQGLPVGCSNGGVERPGDEVHVRCMREVCLLLGIKQKMTTPYHRMCNGLVKNFYPPRSLVCVVSNFLSGIDTSILSTLPTEKSRGSHTDLARSSCVTGQPYHA</sequence>